<evidence type="ECO:0000313" key="4">
    <source>
        <dbReference type="Proteomes" id="UP000576368"/>
    </source>
</evidence>
<proteinExistence type="inferred from homology"/>
<dbReference type="InterPro" id="IPR051083">
    <property type="entry name" value="GrpII_Intron_Splice-Mob/Def"/>
</dbReference>
<keyword evidence="3" id="KW-0695">RNA-directed DNA polymerase</keyword>
<feature type="domain" description="Reverse transcriptase" evidence="2">
    <location>
        <begin position="52"/>
        <end position="309"/>
    </location>
</feature>
<gene>
    <name evidence="3" type="ORF">GGR15_002109</name>
</gene>
<dbReference type="SUPFAM" id="SSF56672">
    <property type="entry name" value="DNA/RNA polymerases"/>
    <property type="match status" value="1"/>
</dbReference>
<keyword evidence="3" id="KW-0548">Nucleotidyltransferase</keyword>
<protein>
    <submittedName>
        <fullName evidence="3">Retron-type reverse transcriptase</fullName>
    </submittedName>
</protein>
<dbReference type="GeneID" id="86890054"/>
<accession>A0A7X5YF91</accession>
<dbReference type="InterPro" id="IPR043502">
    <property type="entry name" value="DNA/RNA_pol_sf"/>
</dbReference>
<dbReference type="PANTHER" id="PTHR34047:SF8">
    <property type="entry name" value="PROTEIN YKFC"/>
    <property type="match status" value="1"/>
</dbReference>
<dbReference type="GO" id="GO:0003964">
    <property type="term" value="F:RNA-directed DNA polymerase activity"/>
    <property type="evidence" value="ECO:0007669"/>
    <property type="project" value="UniProtKB-KW"/>
</dbReference>
<evidence type="ECO:0000313" key="3">
    <source>
        <dbReference type="EMBL" id="NJC18482.1"/>
    </source>
</evidence>
<dbReference type="Pfam" id="PF00078">
    <property type="entry name" value="RVT_1"/>
    <property type="match status" value="1"/>
</dbReference>
<dbReference type="InterPro" id="IPR000477">
    <property type="entry name" value="RT_dom"/>
</dbReference>
<dbReference type="Proteomes" id="UP000576368">
    <property type="component" value="Unassembled WGS sequence"/>
</dbReference>
<dbReference type="PROSITE" id="PS50878">
    <property type="entry name" value="RT_POL"/>
    <property type="match status" value="1"/>
</dbReference>
<dbReference type="RefSeq" id="WP_209279521.1">
    <property type="nucleotide sequence ID" value="NZ_BMPA01000007.1"/>
</dbReference>
<sequence>MELQQSLFTDEELGGIPLEDVFEAYFECRKKKRNTCNALAFESDYERRCVELWREINAGTYRPSRSIAFIINKPVKREIFAADFRDRVVHHLIAHRLVPLLEEKFIDDSYSTRKGKGTLYGIERVEEHIRLCSENYTRDCYILKIDIRSFFMKISKRRLYDLTEELLHERYGGNDLAILLYLLRETIFNRPEKNCIRKTPPQSWRGLPKDKSLFHSDGSCGLPIGNLTSQLLALNFLDGLDHLISEEWGVKHYGRYVDDMVLVHPSKEHLIEVKAKIAGWLSEHGLSLHPRKIYLQHYTKGVLFIGGMILPGRKYLSNRTVGFCYDAIDRLNRLAAGSPDYVKTHGEEFVSTINSYLGMMRHFSSYNLRCKVMSRIGKEWWQVIYFAGHLEKVVLKKRYRQIECKKEEICNEIKELRRTV</sequence>
<comment type="caution">
    <text evidence="3">The sequence shown here is derived from an EMBL/GenBank/DDBJ whole genome shotgun (WGS) entry which is preliminary data.</text>
</comment>
<keyword evidence="3" id="KW-0808">Transferase</keyword>
<dbReference type="PANTHER" id="PTHR34047">
    <property type="entry name" value="NUCLEAR INTRON MATURASE 1, MITOCHONDRIAL-RELATED"/>
    <property type="match status" value="1"/>
</dbReference>
<dbReference type="AlphaFoldDB" id="A0A7X5YF91"/>
<comment type="similarity">
    <text evidence="1">Belongs to the bacterial reverse transcriptase family.</text>
</comment>
<evidence type="ECO:0000256" key="1">
    <source>
        <dbReference type="ARBA" id="ARBA00034120"/>
    </source>
</evidence>
<reference evidence="3 4" key="1">
    <citation type="submission" date="2020-03" db="EMBL/GenBank/DDBJ databases">
        <title>Genomic Encyclopedia of Type Strains, Phase IV (KMG-IV): sequencing the most valuable type-strain genomes for metagenomic binning, comparative biology and taxonomic classification.</title>
        <authorList>
            <person name="Goeker M."/>
        </authorList>
    </citation>
    <scope>NUCLEOTIDE SEQUENCE [LARGE SCALE GENOMIC DNA]</scope>
    <source>
        <strain evidence="3 4">DSM 105722</strain>
    </source>
</reference>
<dbReference type="EMBL" id="JAATLI010000007">
    <property type="protein sequence ID" value="NJC18482.1"/>
    <property type="molecule type" value="Genomic_DNA"/>
</dbReference>
<organism evidence="3 4">
    <name type="scientific">Butyricimonas paravirosa</name>
    <dbReference type="NCBI Taxonomy" id="1472417"/>
    <lineage>
        <taxon>Bacteria</taxon>
        <taxon>Pseudomonadati</taxon>
        <taxon>Bacteroidota</taxon>
        <taxon>Bacteroidia</taxon>
        <taxon>Bacteroidales</taxon>
        <taxon>Odoribacteraceae</taxon>
        <taxon>Butyricimonas</taxon>
    </lineage>
</organism>
<name>A0A7X5YF91_9BACT</name>
<evidence type="ECO:0000259" key="2">
    <source>
        <dbReference type="PROSITE" id="PS50878"/>
    </source>
</evidence>